<name>A0A5P8M4M4_9LACO</name>
<feature type="transmembrane region" description="Helical" evidence="1">
    <location>
        <begin position="90"/>
        <end position="107"/>
    </location>
</feature>
<organism evidence="2 3">
    <name type="scientific">Schleiferilactobacillus harbinensis</name>
    <dbReference type="NCBI Taxonomy" id="304207"/>
    <lineage>
        <taxon>Bacteria</taxon>
        <taxon>Bacillati</taxon>
        <taxon>Bacillota</taxon>
        <taxon>Bacilli</taxon>
        <taxon>Lactobacillales</taxon>
        <taxon>Lactobacillaceae</taxon>
        <taxon>Schleiferilactobacillus</taxon>
    </lineage>
</organism>
<dbReference type="KEGG" id="lhb:D1010_06345"/>
<evidence type="ECO:0000256" key="1">
    <source>
        <dbReference type="SAM" id="Phobius"/>
    </source>
</evidence>
<dbReference type="EMBL" id="CP045143">
    <property type="protein sequence ID" value="QFR23061.1"/>
    <property type="molecule type" value="Genomic_DNA"/>
</dbReference>
<reference evidence="2 3" key="1">
    <citation type="submission" date="2019-10" db="EMBL/GenBank/DDBJ databases">
        <title>The completed genome of Lactobacillus harbinensis M1.</title>
        <authorList>
            <person name="Zheng Y."/>
        </authorList>
    </citation>
    <scope>NUCLEOTIDE SEQUENCE [LARGE SCALE GENOMIC DNA]</scope>
    <source>
        <strain evidence="2 3">M1</strain>
    </source>
</reference>
<evidence type="ECO:0000313" key="3">
    <source>
        <dbReference type="Proteomes" id="UP000326779"/>
    </source>
</evidence>
<protein>
    <submittedName>
        <fullName evidence="2">DUF2568 domain-containing protein</fullName>
    </submittedName>
</protein>
<gene>
    <name evidence="2" type="ORF">D1010_06345</name>
</gene>
<feature type="transmembrane region" description="Helical" evidence="1">
    <location>
        <begin position="64"/>
        <end position="84"/>
    </location>
</feature>
<dbReference type="RefSeq" id="WP_152260494.1">
    <property type="nucleotide sequence ID" value="NZ_CP045143.1"/>
</dbReference>
<dbReference type="Pfam" id="PF10823">
    <property type="entry name" value="DUF2568"/>
    <property type="match status" value="1"/>
</dbReference>
<feature type="transmembrane region" description="Helical" evidence="1">
    <location>
        <begin position="32"/>
        <end position="52"/>
    </location>
</feature>
<dbReference type="Proteomes" id="UP000326779">
    <property type="component" value="Chromosome"/>
</dbReference>
<keyword evidence="1" id="KW-0812">Transmembrane</keyword>
<feature type="transmembrane region" description="Helical" evidence="1">
    <location>
        <begin position="9"/>
        <end position="26"/>
    </location>
</feature>
<accession>A0A5P8M4M4</accession>
<evidence type="ECO:0000313" key="2">
    <source>
        <dbReference type="EMBL" id="QFR23061.1"/>
    </source>
</evidence>
<keyword evidence="1" id="KW-1133">Transmembrane helix</keyword>
<dbReference type="InterPro" id="IPR021214">
    <property type="entry name" value="DUF2568"/>
</dbReference>
<keyword evidence="1" id="KW-0472">Membrane</keyword>
<sequence length="108" mass="11702">MIKSLIDSLRFLVEIATVSLLIWAGWHSPSLVGRLIGGVALPIAVLLAWGRWMAPRSPFQLVEWQRLIAEIVLFGGTTMAAVAIGQTRLALSYGAVVLVSLLLTHGVR</sequence>
<dbReference type="AlphaFoldDB" id="A0A5P8M4M4"/>
<proteinExistence type="predicted"/>